<keyword evidence="4 8" id="KW-1133">Transmembrane helix</keyword>
<dbReference type="KEGG" id="aaxa:NCTC10138_00860"/>
<feature type="transmembrane region" description="Helical" evidence="8">
    <location>
        <begin position="38"/>
        <end position="60"/>
    </location>
</feature>
<accession>A0A449BDJ1</accession>
<evidence type="ECO:0000256" key="5">
    <source>
        <dbReference type="ARBA" id="ARBA00023136"/>
    </source>
</evidence>
<sequence length="141" mass="14174">MLNVLKIMVPILGVLLVILPLVKVFKGNASKVSVKKRMILHVALFFALVLGLALATPTVFAAEEVVPAAGESVGTGLKYIAAALATGLSALGAGIAVAAAAPSAIGAISENPKNFGKSLIFVALGEGVAIYGLLISILIIG</sequence>
<evidence type="ECO:0000256" key="8">
    <source>
        <dbReference type="SAM" id="Phobius"/>
    </source>
</evidence>
<evidence type="ECO:0000256" key="7">
    <source>
        <dbReference type="ARBA" id="ARBA00032887"/>
    </source>
</evidence>
<dbReference type="Pfam" id="PF00137">
    <property type="entry name" value="ATP-synt_C"/>
    <property type="match status" value="1"/>
</dbReference>
<dbReference type="InterPro" id="IPR000454">
    <property type="entry name" value="ATP_synth_F0_csu"/>
</dbReference>
<feature type="domain" description="V-ATPase proteolipid subunit C-like" evidence="9">
    <location>
        <begin position="80"/>
        <end position="139"/>
    </location>
</feature>
<dbReference type="AlphaFoldDB" id="A0A449BDJ1"/>
<evidence type="ECO:0000313" key="11">
    <source>
        <dbReference type="Proteomes" id="UP000289841"/>
    </source>
</evidence>
<gene>
    <name evidence="10" type="ORF">NCTC10138_00860</name>
</gene>
<evidence type="ECO:0000256" key="6">
    <source>
        <dbReference type="ARBA" id="ARBA00032200"/>
    </source>
</evidence>
<comment type="similarity">
    <text evidence="2">Belongs to the ATPase C chain family.</text>
</comment>
<feature type="transmembrane region" description="Helical" evidence="8">
    <location>
        <begin position="80"/>
        <end position="107"/>
    </location>
</feature>
<evidence type="ECO:0000256" key="3">
    <source>
        <dbReference type="ARBA" id="ARBA00022692"/>
    </source>
</evidence>
<dbReference type="STRING" id="1278311.GCA_000428705_01397"/>
<dbReference type="RefSeq" id="WP_026390841.1">
    <property type="nucleotide sequence ID" value="NZ_LR215048.1"/>
</dbReference>
<dbReference type="Proteomes" id="UP000289841">
    <property type="component" value="Chromosome"/>
</dbReference>
<name>A0A449BDJ1_HAPAX</name>
<dbReference type="GO" id="GO:0015986">
    <property type="term" value="P:proton motive force-driven ATP synthesis"/>
    <property type="evidence" value="ECO:0007669"/>
    <property type="project" value="InterPro"/>
</dbReference>
<evidence type="ECO:0000259" key="9">
    <source>
        <dbReference type="Pfam" id="PF00137"/>
    </source>
</evidence>
<evidence type="ECO:0000256" key="4">
    <source>
        <dbReference type="ARBA" id="ARBA00022989"/>
    </source>
</evidence>
<evidence type="ECO:0000256" key="1">
    <source>
        <dbReference type="ARBA" id="ARBA00004141"/>
    </source>
</evidence>
<proteinExistence type="inferred from homology"/>
<dbReference type="InterPro" id="IPR035921">
    <property type="entry name" value="F/V-ATP_Csub_sf"/>
</dbReference>
<dbReference type="Gene3D" id="1.20.120.610">
    <property type="entry name" value="lithium bound rotor ring of v- atpase"/>
    <property type="match status" value="1"/>
</dbReference>
<keyword evidence="11" id="KW-1185">Reference proteome</keyword>
<evidence type="ECO:0000313" key="10">
    <source>
        <dbReference type="EMBL" id="VEU80487.1"/>
    </source>
</evidence>
<feature type="transmembrane region" description="Helical" evidence="8">
    <location>
        <begin position="119"/>
        <end position="140"/>
    </location>
</feature>
<feature type="transmembrane region" description="Helical" evidence="8">
    <location>
        <begin position="6"/>
        <end position="26"/>
    </location>
</feature>
<reference evidence="10 11" key="1">
    <citation type="submission" date="2019-01" db="EMBL/GenBank/DDBJ databases">
        <authorList>
            <consortium name="Pathogen Informatics"/>
        </authorList>
    </citation>
    <scope>NUCLEOTIDE SEQUENCE [LARGE SCALE GENOMIC DNA]</scope>
    <source>
        <strain evidence="10 11">NCTC10138</strain>
    </source>
</reference>
<comment type="subcellular location">
    <subcellularLocation>
        <location evidence="1">Membrane</location>
        <topology evidence="1">Multi-pass membrane protein</topology>
    </subcellularLocation>
</comment>
<keyword evidence="3 8" id="KW-0812">Transmembrane</keyword>
<dbReference type="GO" id="GO:0045259">
    <property type="term" value="C:proton-transporting ATP synthase complex"/>
    <property type="evidence" value="ECO:0007669"/>
    <property type="project" value="InterPro"/>
</dbReference>
<dbReference type="InterPro" id="IPR002379">
    <property type="entry name" value="ATPase_proteolipid_c-like_dom"/>
</dbReference>
<keyword evidence="5 8" id="KW-0472">Membrane</keyword>
<dbReference type="GO" id="GO:0015078">
    <property type="term" value="F:proton transmembrane transporter activity"/>
    <property type="evidence" value="ECO:0007669"/>
    <property type="project" value="InterPro"/>
</dbReference>
<dbReference type="CDD" id="cd18120">
    <property type="entry name" value="ATP-synt_Vo_Ao_c"/>
    <property type="match status" value="1"/>
</dbReference>
<dbReference type="EMBL" id="LR215048">
    <property type="protein sequence ID" value="VEU80487.1"/>
    <property type="molecule type" value="Genomic_DNA"/>
</dbReference>
<dbReference type="GO" id="GO:0033177">
    <property type="term" value="C:proton-transporting two-sector ATPase complex, proton-transporting domain"/>
    <property type="evidence" value="ECO:0007669"/>
    <property type="project" value="InterPro"/>
</dbReference>
<organism evidence="10 11">
    <name type="scientific">Haploplasma axanthum</name>
    <name type="common">Acholeplasma axanthum</name>
    <dbReference type="NCBI Taxonomy" id="29552"/>
    <lineage>
        <taxon>Bacteria</taxon>
        <taxon>Bacillati</taxon>
        <taxon>Mycoplasmatota</taxon>
        <taxon>Mollicutes</taxon>
        <taxon>Acholeplasmatales</taxon>
        <taxon>Acholeplasmataceae</taxon>
        <taxon>Haploplasma</taxon>
    </lineage>
</organism>
<dbReference type="PRINTS" id="PR00124">
    <property type="entry name" value="ATPASEC"/>
</dbReference>
<dbReference type="SUPFAM" id="SSF81333">
    <property type="entry name" value="F1F0 ATP synthase subunit C"/>
    <property type="match status" value="1"/>
</dbReference>
<evidence type="ECO:0000256" key="2">
    <source>
        <dbReference type="ARBA" id="ARBA00006704"/>
    </source>
</evidence>
<protein>
    <recommendedName>
        <fullName evidence="6">ATP synthase F(0) sector subunit c</fullName>
    </recommendedName>
    <alternativeName>
        <fullName evidence="7">F-type ATPase subunit c</fullName>
    </alternativeName>
</protein>